<protein>
    <recommendedName>
        <fullName evidence="8">BZIP domain-containing protein</fullName>
    </recommendedName>
</protein>
<dbReference type="GO" id="GO:0016020">
    <property type="term" value="C:membrane"/>
    <property type="evidence" value="ECO:0007669"/>
    <property type="project" value="UniProtKB-SubCell"/>
</dbReference>
<feature type="region of interest" description="Disordered" evidence="7">
    <location>
        <begin position="516"/>
        <end position="543"/>
    </location>
</feature>
<dbReference type="PROSITE" id="PS50217">
    <property type="entry name" value="BZIP"/>
    <property type="match status" value="1"/>
</dbReference>
<dbReference type="Proteomes" id="UP001150569">
    <property type="component" value="Unassembled WGS sequence"/>
</dbReference>
<dbReference type="Gene3D" id="1.20.5.170">
    <property type="match status" value="1"/>
</dbReference>
<feature type="domain" description="BZIP" evidence="8">
    <location>
        <begin position="260"/>
        <end position="316"/>
    </location>
</feature>
<evidence type="ECO:0000256" key="1">
    <source>
        <dbReference type="ARBA" id="ARBA00004167"/>
    </source>
</evidence>
<comment type="subcellular location">
    <subcellularLocation>
        <location evidence="1">Membrane</location>
        <topology evidence="1">Single-pass membrane protein</topology>
    </subcellularLocation>
</comment>
<dbReference type="SUPFAM" id="SSF57959">
    <property type="entry name" value="Leucine zipper domain"/>
    <property type="match status" value="1"/>
</dbReference>
<feature type="compositionally biased region" description="Pro residues" evidence="7">
    <location>
        <begin position="182"/>
        <end position="194"/>
    </location>
</feature>
<evidence type="ECO:0000256" key="2">
    <source>
        <dbReference type="ARBA" id="ARBA00023015"/>
    </source>
</evidence>
<dbReference type="OrthoDB" id="674948at2759"/>
<keyword evidence="4" id="KW-0804">Transcription</keyword>
<evidence type="ECO:0000256" key="6">
    <source>
        <dbReference type="SAM" id="Coils"/>
    </source>
</evidence>
<evidence type="ECO:0000313" key="9">
    <source>
        <dbReference type="EMBL" id="KAJ1916338.1"/>
    </source>
</evidence>
<keyword evidence="2" id="KW-0805">Transcription regulation</keyword>
<dbReference type="EMBL" id="JANBPT010000588">
    <property type="protein sequence ID" value="KAJ1916338.1"/>
    <property type="molecule type" value="Genomic_DNA"/>
</dbReference>
<dbReference type="InterPro" id="IPR004827">
    <property type="entry name" value="bZIP"/>
</dbReference>
<feature type="region of interest" description="Disordered" evidence="7">
    <location>
        <begin position="233"/>
        <end position="262"/>
    </location>
</feature>
<feature type="region of interest" description="Disordered" evidence="7">
    <location>
        <begin position="402"/>
        <end position="421"/>
    </location>
</feature>
<dbReference type="GO" id="GO:0000978">
    <property type="term" value="F:RNA polymerase II cis-regulatory region sequence-specific DNA binding"/>
    <property type="evidence" value="ECO:0007669"/>
    <property type="project" value="TreeGrafter"/>
</dbReference>
<evidence type="ECO:0000256" key="7">
    <source>
        <dbReference type="SAM" id="MobiDB-lite"/>
    </source>
</evidence>
<feature type="coiled-coil region" evidence="6">
    <location>
        <begin position="285"/>
        <end position="333"/>
    </location>
</feature>
<keyword evidence="3" id="KW-0238">DNA-binding</keyword>
<dbReference type="GO" id="GO:0000981">
    <property type="term" value="F:DNA-binding transcription factor activity, RNA polymerase II-specific"/>
    <property type="evidence" value="ECO:0007669"/>
    <property type="project" value="TreeGrafter"/>
</dbReference>
<feature type="region of interest" description="Disordered" evidence="7">
    <location>
        <begin position="153"/>
        <end position="211"/>
    </location>
</feature>
<keyword evidence="10" id="KW-1185">Reference proteome</keyword>
<feature type="region of interest" description="Disordered" evidence="7">
    <location>
        <begin position="1"/>
        <end position="23"/>
    </location>
</feature>
<name>A0A9W7ZTY5_9FUNG</name>
<evidence type="ECO:0000259" key="8">
    <source>
        <dbReference type="PROSITE" id="PS50217"/>
    </source>
</evidence>
<organism evidence="9 10">
    <name type="scientific">Tieghemiomyces parasiticus</name>
    <dbReference type="NCBI Taxonomy" id="78921"/>
    <lineage>
        <taxon>Eukaryota</taxon>
        <taxon>Fungi</taxon>
        <taxon>Fungi incertae sedis</taxon>
        <taxon>Zoopagomycota</taxon>
        <taxon>Kickxellomycotina</taxon>
        <taxon>Dimargaritomycetes</taxon>
        <taxon>Dimargaritales</taxon>
        <taxon>Dimargaritaceae</taxon>
        <taxon>Tieghemiomyces</taxon>
    </lineage>
</organism>
<dbReference type="Pfam" id="PF00170">
    <property type="entry name" value="bZIP_1"/>
    <property type="match status" value="1"/>
</dbReference>
<dbReference type="InterPro" id="IPR051882">
    <property type="entry name" value="ATF_bZIP_TF"/>
</dbReference>
<evidence type="ECO:0000256" key="4">
    <source>
        <dbReference type="ARBA" id="ARBA00023163"/>
    </source>
</evidence>
<dbReference type="InterPro" id="IPR046347">
    <property type="entry name" value="bZIP_sf"/>
</dbReference>
<feature type="compositionally biased region" description="Low complexity" evidence="7">
    <location>
        <begin position="233"/>
        <end position="244"/>
    </location>
</feature>
<comment type="caution">
    <text evidence="9">The sequence shown here is derived from an EMBL/GenBank/DDBJ whole genome shotgun (WGS) entry which is preliminary data.</text>
</comment>
<feature type="region of interest" description="Disordered" evidence="7">
    <location>
        <begin position="430"/>
        <end position="502"/>
    </location>
</feature>
<dbReference type="AlphaFoldDB" id="A0A9W7ZTY5"/>
<dbReference type="PANTHER" id="PTHR46164:SF3">
    <property type="entry name" value="ATF6, ISOFORM C"/>
    <property type="match status" value="1"/>
</dbReference>
<evidence type="ECO:0000256" key="5">
    <source>
        <dbReference type="ARBA" id="ARBA00023242"/>
    </source>
</evidence>
<dbReference type="SMART" id="SM00338">
    <property type="entry name" value="BRLZ"/>
    <property type="match status" value="1"/>
</dbReference>
<proteinExistence type="predicted"/>
<feature type="compositionally biased region" description="Low complexity" evidence="7">
    <location>
        <begin position="484"/>
        <end position="502"/>
    </location>
</feature>
<keyword evidence="5" id="KW-0539">Nucleus</keyword>
<evidence type="ECO:0000256" key="3">
    <source>
        <dbReference type="ARBA" id="ARBA00023125"/>
    </source>
</evidence>
<dbReference type="GO" id="GO:0005634">
    <property type="term" value="C:nucleus"/>
    <property type="evidence" value="ECO:0007669"/>
    <property type="project" value="TreeGrafter"/>
</dbReference>
<evidence type="ECO:0000313" key="10">
    <source>
        <dbReference type="Proteomes" id="UP001150569"/>
    </source>
</evidence>
<dbReference type="PANTHER" id="PTHR46164">
    <property type="entry name" value="ATF6, ISOFORM C"/>
    <property type="match status" value="1"/>
</dbReference>
<accession>A0A9W7ZTY5</accession>
<keyword evidence="6" id="KW-0175">Coiled coil</keyword>
<sequence length="708" mass="75018">MAHTDFHPLDSAQLSSPPSVDDALTASSFASPLTHDLDEPVLWQTLAEMTCDSEPPSRDPSALLWPGIAPDTDLAALSNQALWDLQAGGPLSASSAALTDRMANSWLEKFLDLNQLDTTVTSMTAPAPPQELTPVDCHLSLLPMDAANNLTAAPLSQPLAGETASSPSPKKRGRKKKTPVDPNAPRPAPIPLRPLPATESRATPTLAPPMVRLASASPSPVIKTEPVDDAALPPAFATPAPETPAHVKEETGEDPAQAARRKRQERLIKNRAAALLSRQRKRDHVTTLETHAEDLAKENVALKKREAELETRIAQLTRERDTWEAKFHQLEEASLNSAPAATVPPPPALSVTPPSLPLAVARSGAEMETTAHPRPKPLSTMLMLAFVSFTLFSMPYKQVMGPTPTASSAGPPPPPFESVLQGLDLLPYSGTTFADTAAGSPPPSPQLPSAASQLRDVGREGSERLESRPAKLTASSVPPAAVGSPASLPPTAASATAESKPSLRSVCQWMARGLHRLTSNPRPGGATGTNAPWAGPPPASPLYSAPIGRTDDPDTPLLAGTLPPSVREILEKAIRTCQLSWDGGDHADLDTLDSPSDTADWDADLAHSPATDAAAASPSHKRAFVAMDLDRYEDNDDGRLTMPPPGKRIRTLPKFDRGLVDAAPHMGGEPDRTAATADYQPLADQLQAFAWEMATAVQELAQTDQTKV</sequence>
<reference evidence="9" key="1">
    <citation type="submission" date="2022-07" db="EMBL/GenBank/DDBJ databases">
        <title>Phylogenomic reconstructions and comparative analyses of Kickxellomycotina fungi.</title>
        <authorList>
            <person name="Reynolds N.K."/>
            <person name="Stajich J.E."/>
            <person name="Barry K."/>
            <person name="Grigoriev I.V."/>
            <person name="Crous P."/>
            <person name="Smith M.E."/>
        </authorList>
    </citation>
    <scope>NUCLEOTIDE SEQUENCE</scope>
    <source>
        <strain evidence="9">RSA 861</strain>
    </source>
</reference>
<dbReference type="GO" id="GO:0030968">
    <property type="term" value="P:endoplasmic reticulum unfolded protein response"/>
    <property type="evidence" value="ECO:0007669"/>
    <property type="project" value="TreeGrafter"/>
</dbReference>
<gene>
    <name evidence="9" type="ORF">IWQ60_008133</name>
</gene>
<feature type="compositionally biased region" description="Basic and acidic residues" evidence="7">
    <location>
        <begin position="456"/>
        <end position="469"/>
    </location>
</feature>